<evidence type="ECO:0000313" key="4">
    <source>
        <dbReference type="Proteomes" id="UP000886595"/>
    </source>
</evidence>
<evidence type="ECO:0000313" key="3">
    <source>
        <dbReference type="EMBL" id="KAG2310471.1"/>
    </source>
</evidence>
<dbReference type="InterPro" id="IPR036483">
    <property type="entry name" value="PWI_dom_sf"/>
</dbReference>
<gene>
    <name evidence="3" type="ORF">Bca52824_022028</name>
</gene>
<dbReference type="GO" id="GO:0003723">
    <property type="term" value="F:RNA binding"/>
    <property type="evidence" value="ECO:0007669"/>
    <property type="project" value="TreeGrafter"/>
</dbReference>
<dbReference type="GO" id="GO:0005681">
    <property type="term" value="C:spliceosomal complex"/>
    <property type="evidence" value="ECO:0007669"/>
    <property type="project" value="TreeGrafter"/>
</dbReference>
<dbReference type="GO" id="GO:0048024">
    <property type="term" value="P:regulation of mRNA splicing, via spliceosome"/>
    <property type="evidence" value="ECO:0007669"/>
    <property type="project" value="TreeGrafter"/>
</dbReference>
<feature type="domain" description="PWI" evidence="2">
    <location>
        <begin position="58"/>
        <end position="156"/>
    </location>
</feature>
<organism evidence="3 4">
    <name type="scientific">Brassica carinata</name>
    <name type="common">Ethiopian mustard</name>
    <name type="synonym">Abyssinian cabbage</name>
    <dbReference type="NCBI Taxonomy" id="52824"/>
    <lineage>
        <taxon>Eukaryota</taxon>
        <taxon>Viridiplantae</taxon>
        <taxon>Streptophyta</taxon>
        <taxon>Embryophyta</taxon>
        <taxon>Tracheophyta</taxon>
        <taxon>Spermatophyta</taxon>
        <taxon>Magnoliopsida</taxon>
        <taxon>eudicotyledons</taxon>
        <taxon>Gunneridae</taxon>
        <taxon>Pentapetalae</taxon>
        <taxon>rosids</taxon>
        <taxon>malvids</taxon>
        <taxon>Brassicales</taxon>
        <taxon>Brassicaceae</taxon>
        <taxon>Brassiceae</taxon>
        <taxon>Brassica</taxon>
    </lineage>
</organism>
<dbReference type="OrthoDB" id="163257at2759"/>
<evidence type="ECO:0000256" key="1">
    <source>
        <dbReference type="ARBA" id="ARBA00022664"/>
    </source>
</evidence>
<accession>A0A8X7VFR2</accession>
<dbReference type="Proteomes" id="UP000886595">
    <property type="component" value="Unassembled WGS sequence"/>
</dbReference>
<keyword evidence="1" id="KW-0507">mRNA processing</keyword>
<dbReference type="PANTHER" id="PTHR23148">
    <property type="entry name" value="SERINE/ARGININE REGULATED NUCLEAR MATRIX PROTEIN"/>
    <property type="match status" value="1"/>
</dbReference>
<dbReference type="InterPro" id="IPR002483">
    <property type="entry name" value="PWI_dom"/>
</dbReference>
<dbReference type="InterPro" id="IPR052225">
    <property type="entry name" value="Ser/Arg_repetitive_matrix"/>
</dbReference>
<dbReference type="GO" id="GO:0006397">
    <property type="term" value="P:mRNA processing"/>
    <property type="evidence" value="ECO:0007669"/>
    <property type="project" value="UniProtKB-KW"/>
</dbReference>
<sequence length="257" mass="28730">MSGGFFWVSPRSSPTAIDRSTIFFRSRSTQFRYVSFVIPLFFNFEILQQASQVDEEPEVRIGAGKSGKVDVSKVKMDVMKPWIATRVTELLGFEDEVLINFIYGLIDKKVVNGKEIQIAITGFMEKNTVKFMKELCTLLFSAQSNESGIPQQFLDARVAATMNLQDEAIKKADQNNQLVNEIGKRKEMEHKKGFKTNGEFQINDQEEYESVNVLGAAPIKEVKITMAHRLPANVVGVGHEGGGRGHVQGLTLNKAHS</sequence>
<dbReference type="AlphaFoldDB" id="A0A8X7VFR2"/>
<dbReference type="PROSITE" id="PS51025">
    <property type="entry name" value="PWI"/>
    <property type="match status" value="1"/>
</dbReference>
<dbReference type="Gene3D" id="1.20.1390.10">
    <property type="entry name" value="PWI domain"/>
    <property type="match status" value="1"/>
</dbReference>
<name>A0A8X7VFR2_BRACI</name>
<dbReference type="SUPFAM" id="SSF101233">
    <property type="entry name" value="PWI domain"/>
    <property type="match status" value="1"/>
</dbReference>
<reference evidence="3 4" key="1">
    <citation type="submission" date="2020-02" db="EMBL/GenBank/DDBJ databases">
        <authorList>
            <person name="Ma Q."/>
            <person name="Huang Y."/>
            <person name="Song X."/>
            <person name="Pei D."/>
        </authorList>
    </citation>
    <scope>NUCLEOTIDE SEQUENCE [LARGE SCALE GENOMIC DNA]</scope>
    <source>
        <strain evidence="3">Sxm20200214</strain>
        <tissue evidence="3">Leaf</tissue>
    </source>
</reference>
<dbReference type="EMBL" id="JAAMPC010000005">
    <property type="protein sequence ID" value="KAG2310471.1"/>
    <property type="molecule type" value="Genomic_DNA"/>
</dbReference>
<protein>
    <recommendedName>
        <fullName evidence="2">PWI domain-containing protein</fullName>
    </recommendedName>
</protein>
<dbReference type="SMART" id="SM00311">
    <property type="entry name" value="PWI"/>
    <property type="match status" value="1"/>
</dbReference>
<comment type="caution">
    <text evidence="3">The sequence shown here is derived from an EMBL/GenBank/DDBJ whole genome shotgun (WGS) entry which is preliminary data.</text>
</comment>
<proteinExistence type="predicted"/>
<dbReference type="PANTHER" id="PTHR23148:SF0">
    <property type="entry name" value="SERINE_ARGININE REPETITIVE MATRIX PROTEIN 1"/>
    <property type="match status" value="1"/>
</dbReference>
<dbReference type="Pfam" id="PF01480">
    <property type="entry name" value="PWI"/>
    <property type="match status" value="1"/>
</dbReference>
<evidence type="ECO:0000259" key="2">
    <source>
        <dbReference type="PROSITE" id="PS51025"/>
    </source>
</evidence>
<keyword evidence="4" id="KW-1185">Reference proteome</keyword>